<evidence type="ECO:0000256" key="4">
    <source>
        <dbReference type="ARBA" id="ARBA00022553"/>
    </source>
</evidence>
<keyword evidence="7" id="KW-0472">Membrane</keyword>
<dbReference type="GO" id="GO:0016020">
    <property type="term" value="C:membrane"/>
    <property type="evidence" value="ECO:0007669"/>
    <property type="project" value="UniProtKB-SubCell"/>
</dbReference>
<dbReference type="Pfam" id="PF00512">
    <property type="entry name" value="HisKA"/>
    <property type="match status" value="1"/>
</dbReference>
<feature type="transmembrane region" description="Helical" evidence="7">
    <location>
        <begin position="12"/>
        <end position="29"/>
    </location>
</feature>
<dbReference type="OrthoDB" id="1931120at2"/>
<dbReference type="SUPFAM" id="SSF55785">
    <property type="entry name" value="PYP-like sensor domain (PAS domain)"/>
    <property type="match status" value="1"/>
</dbReference>
<protein>
    <recommendedName>
        <fullName evidence="3">histidine kinase</fullName>
        <ecNumber evidence="3">2.7.13.3</ecNumber>
    </recommendedName>
</protein>
<evidence type="ECO:0000259" key="9">
    <source>
        <dbReference type="PROSITE" id="PS50885"/>
    </source>
</evidence>
<dbReference type="Pfam" id="PF08448">
    <property type="entry name" value="PAS_4"/>
    <property type="match status" value="1"/>
</dbReference>
<keyword evidence="11" id="KW-1185">Reference proteome</keyword>
<dbReference type="NCBIfam" id="TIGR00229">
    <property type="entry name" value="sensory_box"/>
    <property type="match status" value="1"/>
</dbReference>
<dbReference type="EC" id="2.7.13.3" evidence="3"/>
<evidence type="ECO:0000313" key="10">
    <source>
        <dbReference type="EMBL" id="ATX77075.1"/>
    </source>
</evidence>
<keyword evidence="4" id="KW-0597">Phosphoprotein</keyword>
<dbReference type="Gene3D" id="6.10.340.10">
    <property type="match status" value="1"/>
</dbReference>
<dbReference type="CDD" id="cd06225">
    <property type="entry name" value="HAMP"/>
    <property type="match status" value="1"/>
</dbReference>
<dbReference type="SUPFAM" id="SSF55874">
    <property type="entry name" value="ATPase domain of HSP90 chaperone/DNA topoisomerase II/histidine kinase"/>
    <property type="match status" value="1"/>
</dbReference>
<feature type="transmembrane region" description="Helical" evidence="7">
    <location>
        <begin position="41"/>
        <end position="63"/>
    </location>
</feature>
<dbReference type="RefSeq" id="WP_100257358.1">
    <property type="nucleotide sequence ID" value="NZ_CP011797.1"/>
</dbReference>
<dbReference type="CDD" id="cd00082">
    <property type="entry name" value="HisKA"/>
    <property type="match status" value="1"/>
</dbReference>
<dbReference type="Pfam" id="PF00672">
    <property type="entry name" value="HAMP"/>
    <property type="match status" value="1"/>
</dbReference>
<dbReference type="SUPFAM" id="SSF158472">
    <property type="entry name" value="HAMP domain-like"/>
    <property type="match status" value="1"/>
</dbReference>
<dbReference type="SMART" id="SM00387">
    <property type="entry name" value="HATPase_c"/>
    <property type="match status" value="1"/>
</dbReference>
<dbReference type="Proteomes" id="UP000229757">
    <property type="component" value="Chromosome"/>
</dbReference>
<accession>A0A2K8KQQ8</accession>
<dbReference type="AlphaFoldDB" id="A0A2K8KQQ8"/>
<keyword evidence="6 10" id="KW-0418">Kinase</keyword>
<feature type="domain" description="Histidine kinase" evidence="8">
    <location>
        <begin position="295"/>
        <end position="544"/>
    </location>
</feature>
<dbReference type="PRINTS" id="PR00344">
    <property type="entry name" value="BCTRLSENSOR"/>
</dbReference>
<keyword evidence="5" id="KW-0808">Transferase</keyword>
<dbReference type="Pfam" id="PF02518">
    <property type="entry name" value="HATPase_c"/>
    <property type="match status" value="1"/>
</dbReference>
<evidence type="ECO:0000259" key="8">
    <source>
        <dbReference type="PROSITE" id="PS50109"/>
    </source>
</evidence>
<dbReference type="InterPro" id="IPR003660">
    <property type="entry name" value="HAMP_dom"/>
</dbReference>
<dbReference type="PROSITE" id="PS50885">
    <property type="entry name" value="HAMP"/>
    <property type="match status" value="1"/>
</dbReference>
<feature type="domain" description="HAMP" evidence="9">
    <location>
        <begin position="61"/>
        <end position="114"/>
    </location>
</feature>
<reference evidence="10 11" key="1">
    <citation type="journal article" date="2017" name="Environ. Microbiol.">
        <title>Genomic and physiological analyses of 'Reinekea forsetii' reveal a versatile opportunistic lifestyle during spring algae blooms.</title>
        <authorList>
            <person name="Avci B."/>
            <person name="Hahnke R.L."/>
            <person name="Chafee M."/>
            <person name="Fischer T."/>
            <person name="Gruber-Vodicka H."/>
            <person name="Tegetmeyer H.E."/>
            <person name="Harder J."/>
            <person name="Fuchs B.M."/>
            <person name="Amann R.I."/>
            <person name="Teeling H."/>
        </authorList>
    </citation>
    <scope>NUCLEOTIDE SEQUENCE [LARGE SCALE GENOMIC DNA]</scope>
    <source>
        <strain evidence="10 11">Hel1_31_D35</strain>
    </source>
</reference>
<dbReference type="InterPro" id="IPR013656">
    <property type="entry name" value="PAS_4"/>
</dbReference>
<dbReference type="KEGG" id="rfo:REIFOR_01938"/>
<comment type="subcellular location">
    <subcellularLocation>
        <location evidence="2">Membrane</location>
    </subcellularLocation>
</comment>
<evidence type="ECO:0000256" key="5">
    <source>
        <dbReference type="ARBA" id="ARBA00022679"/>
    </source>
</evidence>
<dbReference type="Gene3D" id="3.30.565.10">
    <property type="entry name" value="Histidine kinase-like ATPase, C-terminal domain"/>
    <property type="match status" value="1"/>
</dbReference>
<dbReference type="GO" id="GO:0000155">
    <property type="term" value="F:phosphorelay sensor kinase activity"/>
    <property type="evidence" value="ECO:0007669"/>
    <property type="project" value="InterPro"/>
</dbReference>
<dbReference type="SMART" id="SM00304">
    <property type="entry name" value="HAMP"/>
    <property type="match status" value="1"/>
</dbReference>
<keyword evidence="7" id="KW-0812">Transmembrane</keyword>
<evidence type="ECO:0000256" key="1">
    <source>
        <dbReference type="ARBA" id="ARBA00000085"/>
    </source>
</evidence>
<dbReference type="InterPro" id="IPR000014">
    <property type="entry name" value="PAS"/>
</dbReference>
<gene>
    <name evidence="10" type="ORF">REIFOR_01938</name>
</gene>
<evidence type="ECO:0000313" key="11">
    <source>
        <dbReference type="Proteomes" id="UP000229757"/>
    </source>
</evidence>
<dbReference type="EMBL" id="CP011797">
    <property type="protein sequence ID" value="ATX77075.1"/>
    <property type="molecule type" value="Genomic_DNA"/>
</dbReference>
<name>A0A2K8KQQ8_9GAMM</name>
<dbReference type="InterPro" id="IPR036890">
    <property type="entry name" value="HATPase_C_sf"/>
</dbReference>
<evidence type="ECO:0000256" key="6">
    <source>
        <dbReference type="ARBA" id="ARBA00022777"/>
    </source>
</evidence>
<dbReference type="InterPro" id="IPR005467">
    <property type="entry name" value="His_kinase_dom"/>
</dbReference>
<dbReference type="InterPro" id="IPR004358">
    <property type="entry name" value="Sig_transdc_His_kin-like_C"/>
</dbReference>
<dbReference type="InterPro" id="IPR036097">
    <property type="entry name" value="HisK_dim/P_sf"/>
</dbReference>
<keyword evidence="7" id="KW-1133">Transmembrane helix</keyword>
<dbReference type="PROSITE" id="PS50109">
    <property type="entry name" value="HIS_KIN"/>
    <property type="match status" value="1"/>
</dbReference>
<evidence type="ECO:0000256" key="7">
    <source>
        <dbReference type="SAM" id="Phobius"/>
    </source>
</evidence>
<dbReference type="PANTHER" id="PTHR43065">
    <property type="entry name" value="SENSOR HISTIDINE KINASE"/>
    <property type="match status" value="1"/>
</dbReference>
<dbReference type="SUPFAM" id="SSF47384">
    <property type="entry name" value="Homodimeric domain of signal transducing histidine kinase"/>
    <property type="match status" value="1"/>
</dbReference>
<dbReference type="InterPro" id="IPR003594">
    <property type="entry name" value="HATPase_dom"/>
</dbReference>
<dbReference type="Gene3D" id="3.30.450.20">
    <property type="entry name" value="PAS domain"/>
    <property type="match status" value="1"/>
</dbReference>
<dbReference type="InterPro" id="IPR035965">
    <property type="entry name" value="PAS-like_dom_sf"/>
</dbReference>
<dbReference type="PANTHER" id="PTHR43065:SF42">
    <property type="entry name" value="TWO-COMPONENT SENSOR PPRA"/>
    <property type="match status" value="1"/>
</dbReference>
<organism evidence="10 11">
    <name type="scientific">Reinekea forsetii</name>
    <dbReference type="NCBI Taxonomy" id="1336806"/>
    <lineage>
        <taxon>Bacteria</taxon>
        <taxon>Pseudomonadati</taxon>
        <taxon>Pseudomonadota</taxon>
        <taxon>Gammaproteobacteria</taxon>
        <taxon>Oceanospirillales</taxon>
        <taxon>Saccharospirillaceae</taxon>
        <taxon>Reinekea</taxon>
    </lineage>
</organism>
<dbReference type="InterPro" id="IPR003661">
    <property type="entry name" value="HisK_dim/P_dom"/>
</dbReference>
<comment type="catalytic activity">
    <reaction evidence="1">
        <text>ATP + protein L-histidine = ADP + protein N-phospho-L-histidine.</text>
        <dbReference type="EC" id="2.7.13.3"/>
    </reaction>
</comment>
<dbReference type="Gene3D" id="1.10.287.130">
    <property type="match status" value="1"/>
</dbReference>
<proteinExistence type="predicted"/>
<evidence type="ECO:0000256" key="2">
    <source>
        <dbReference type="ARBA" id="ARBA00004370"/>
    </source>
</evidence>
<evidence type="ECO:0000256" key="3">
    <source>
        <dbReference type="ARBA" id="ARBA00012438"/>
    </source>
</evidence>
<sequence>MLQFRSLSQRLFFGYAAATLALIGFLVLFDEVTDFSLLTRLMVSLTLISLVFLILHLFFYRYVLRPLKHLMQITQKLADGGNSLIRAEKMQNDEVGDLVDAFNEMLDQIQLRKEMIVSERDRVAIALEQADDYANVTLATNKQLEIEVQVRKRIEAKLTEFQQFLTSIIDSMPSVLITIDQQFNVTQWNCEASDLSGTDSTKAIGSKVQDAFPMIAQHIEWIEQVWHQNVSRTLHNIEQTVHHQIRHFDIIVYPLKDTDAPSAVIRIDDITDKFLMEEAIIQSEKVMSLGGMAAGMAHEINNPISAIVQNVQNIKRRIAPDLAINQLQAEKSGIELDHLNHYLTERKIHAFLDNISQSGIRASNLVTNMLQFSRESGVNMQPCLIVDVLEKAINIAITDDRLSDFKDNFDLNFDQDFAAPQALVAGVFSELEQVLLNLIKNAVFAIKERMLSLNDIDEGIIHIHQYVLDNQCIISVVDNGIGMSAQTRKKIFEPFFTTKEVGAGTGLGLSVSYFIVCSHHNGQMQVESEFGHGCRFEITLPLYIEA</sequence>
<dbReference type="SMART" id="SM00388">
    <property type="entry name" value="HisKA"/>
    <property type="match status" value="1"/>
</dbReference>